<dbReference type="AlphaFoldDB" id="A0A226DL52"/>
<dbReference type="Proteomes" id="UP000198287">
    <property type="component" value="Unassembled WGS sequence"/>
</dbReference>
<evidence type="ECO:0000313" key="2">
    <source>
        <dbReference type="Proteomes" id="UP000198287"/>
    </source>
</evidence>
<name>A0A226DL52_FOLCA</name>
<evidence type="ECO:0000313" key="1">
    <source>
        <dbReference type="EMBL" id="OXA46265.1"/>
    </source>
</evidence>
<gene>
    <name evidence="1" type="ORF">Fcan01_19049</name>
</gene>
<proteinExistence type="predicted"/>
<protein>
    <submittedName>
        <fullName evidence="1">Uncharacterized protein</fullName>
    </submittedName>
</protein>
<reference evidence="1 2" key="1">
    <citation type="submission" date="2015-12" db="EMBL/GenBank/DDBJ databases">
        <title>The genome of Folsomia candida.</title>
        <authorList>
            <person name="Faddeeva A."/>
            <person name="Derks M.F."/>
            <person name="Anvar Y."/>
            <person name="Smit S."/>
            <person name="Van Straalen N."/>
            <person name="Roelofs D."/>
        </authorList>
    </citation>
    <scope>NUCLEOTIDE SEQUENCE [LARGE SCALE GENOMIC DNA]</scope>
    <source>
        <strain evidence="1 2">VU population</strain>
        <tissue evidence="1">Whole body</tissue>
    </source>
</reference>
<dbReference type="EMBL" id="LNIX01000016">
    <property type="protein sequence ID" value="OXA46265.1"/>
    <property type="molecule type" value="Genomic_DNA"/>
</dbReference>
<accession>A0A226DL52</accession>
<sequence length="210" mass="23404">MNPKAVIVFRRNTVGGGIRNAPMCAHLNSEYLNSSTVDKSAAGVFWSDWTSTRSYYEMGVPKTTICSMLTEDFGIKMVSVLWVPKLLSASHKQDRVDFCNANFSLLNKDLNLLNILLAGYGTWDTKGLLLIKFIAGNTTINGAVCAGAPMVLRPAVEKKRGRAAEDENLFTCTNHTPCSPDLTLSDYYSYRNLKKDIRDKRYSDDNEIKS</sequence>
<comment type="caution">
    <text evidence="1">The sequence shown here is derived from an EMBL/GenBank/DDBJ whole genome shotgun (WGS) entry which is preliminary data.</text>
</comment>
<organism evidence="1 2">
    <name type="scientific">Folsomia candida</name>
    <name type="common">Springtail</name>
    <dbReference type="NCBI Taxonomy" id="158441"/>
    <lineage>
        <taxon>Eukaryota</taxon>
        <taxon>Metazoa</taxon>
        <taxon>Ecdysozoa</taxon>
        <taxon>Arthropoda</taxon>
        <taxon>Hexapoda</taxon>
        <taxon>Collembola</taxon>
        <taxon>Entomobryomorpha</taxon>
        <taxon>Isotomoidea</taxon>
        <taxon>Isotomidae</taxon>
        <taxon>Proisotominae</taxon>
        <taxon>Folsomia</taxon>
    </lineage>
</organism>
<keyword evidence="2" id="KW-1185">Reference proteome</keyword>